<dbReference type="Proteomes" id="UP000272942">
    <property type="component" value="Unassembled WGS sequence"/>
</dbReference>
<dbReference type="WBParaSite" id="ECPE_0000602601-mRNA-1">
    <property type="protein sequence ID" value="ECPE_0000602601-mRNA-1"/>
    <property type="gene ID" value="ECPE_0000602601"/>
</dbReference>
<dbReference type="AlphaFoldDB" id="A0A183AGC8"/>
<evidence type="ECO:0000256" key="1">
    <source>
        <dbReference type="SAM" id="MobiDB-lite"/>
    </source>
</evidence>
<protein>
    <submittedName>
        <fullName evidence="2 4">Uncharacterized protein</fullName>
    </submittedName>
</protein>
<reference evidence="2 3" key="2">
    <citation type="submission" date="2018-11" db="EMBL/GenBank/DDBJ databases">
        <authorList>
            <consortium name="Pathogen Informatics"/>
        </authorList>
    </citation>
    <scope>NUCLEOTIDE SEQUENCE [LARGE SCALE GENOMIC DNA]</scope>
    <source>
        <strain evidence="2 3">Egypt</strain>
    </source>
</reference>
<feature type="region of interest" description="Disordered" evidence="1">
    <location>
        <begin position="18"/>
        <end position="39"/>
    </location>
</feature>
<accession>A0A183AGC8</accession>
<keyword evidence="3" id="KW-1185">Reference proteome</keyword>
<evidence type="ECO:0000313" key="2">
    <source>
        <dbReference type="EMBL" id="VDP77164.1"/>
    </source>
</evidence>
<gene>
    <name evidence="2" type="ORF">ECPE_LOCUS6013</name>
</gene>
<organism evidence="4">
    <name type="scientific">Echinostoma caproni</name>
    <dbReference type="NCBI Taxonomy" id="27848"/>
    <lineage>
        <taxon>Eukaryota</taxon>
        <taxon>Metazoa</taxon>
        <taxon>Spiralia</taxon>
        <taxon>Lophotrochozoa</taxon>
        <taxon>Platyhelminthes</taxon>
        <taxon>Trematoda</taxon>
        <taxon>Digenea</taxon>
        <taxon>Plagiorchiida</taxon>
        <taxon>Echinostomata</taxon>
        <taxon>Echinostomatoidea</taxon>
        <taxon>Echinostomatidae</taxon>
        <taxon>Echinostoma</taxon>
    </lineage>
</organism>
<proteinExistence type="predicted"/>
<dbReference type="EMBL" id="UZAN01042935">
    <property type="protein sequence ID" value="VDP77164.1"/>
    <property type="molecule type" value="Genomic_DNA"/>
</dbReference>
<evidence type="ECO:0000313" key="3">
    <source>
        <dbReference type="Proteomes" id="UP000272942"/>
    </source>
</evidence>
<reference evidence="4" key="1">
    <citation type="submission" date="2016-06" db="UniProtKB">
        <authorList>
            <consortium name="WormBaseParasite"/>
        </authorList>
    </citation>
    <scope>IDENTIFICATION</scope>
</reference>
<name>A0A183AGC8_9TREM</name>
<evidence type="ECO:0000313" key="4">
    <source>
        <dbReference type="WBParaSite" id="ECPE_0000602601-mRNA-1"/>
    </source>
</evidence>
<sequence>MRTQQVTLLGPRDKLQAVRWRNSSNKRNSNLVVSRNLRE</sequence>